<accession>A0AAD3T0H1</accession>
<evidence type="ECO:0000313" key="2">
    <source>
        <dbReference type="Proteomes" id="UP001279734"/>
    </source>
</evidence>
<dbReference type="AlphaFoldDB" id="A0AAD3T0H1"/>
<dbReference type="EMBL" id="BSYO01000020">
    <property type="protein sequence ID" value="GMH19401.1"/>
    <property type="molecule type" value="Genomic_DNA"/>
</dbReference>
<gene>
    <name evidence="1" type="ORF">Nepgr_021242</name>
</gene>
<keyword evidence="2" id="KW-1185">Reference proteome</keyword>
<organism evidence="1 2">
    <name type="scientific">Nepenthes gracilis</name>
    <name type="common">Slender pitcher plant</name>
    <dbReference type="NCBI Taxonomy" id="150966"/>
    <lineage>
        <taxon>Eukaryota</taxon>
        <taxon>Viridiplantae</taxon>
        <taxon>Streptophyta</taxon>
        <taxon>Embryophyta</taxon>
        <taxon>Tracheophyta</taxon>
        <taxon>Spermatophyta</taxon>
        <taxon>Magnoliopsida</taxon>
        <taxon>eudicotyledons</taxon>
        <taxon>Gunneridae</taxon>
        <taxon>Pentapetalae</taxon>
        <taxon>Caryophyllales</taxon>
        <taxon>Nepenthaceae</taxon>
        <taxon>Nepenthes</taxon>
    </lineage>
</organism>
<dbReference type="Proteomes" id="UP001279734">
    <property type="component" value="Unassembled WGS sequence"/>
</dbReference>
<proteinExistence type="predicted"/>
<name>A0AAD3T0H1_NEPGR</name>
<evidence type="ECO:0000313" key="1">
    <source>
        <dbReference type="EMBL" id="GMH19401.1"/>
    </source>
</evidence>
<reference evidence="1" key="1">
    <citation type="submission" date="2023-05" db="EMBL/GenBank/DDBJ databases">
        <title>Nepenthes gracilis genome sequencing.</title>
        <authorList>
            <person name="Fukushima K."/>
        </authorList>
    </citation>
    <scope>NUCLEOTIDE SEQUENCE</scope>
    <source>
        <strain evidence="1">SING2019-196</strain>
    </source>
</reference>
<comment type="caution">
    <text evidence="1">The sequence shown here is derived from an EMBL/GenBank/DDBJ whole genome shotgun (WGS) entry which is preliminary data.</text>
</comment>
<sequence>MQIRGEKFLKWPKTLKKDSGNQSKYCDFHCSAGHSTKDCKTLQREIEDLIRRGHLTRFVKGPGQNSGAADEEGWEQTPPWNRIAVGVVNMITTRLRQSERG</sequence>
<protein>
    <submittedName>
        <fullName evidence="1">Uncharacterized protein</fullName>
    </submittedName>
</protein>